<protein>
    <submittedName>
        <fullName evidence="2">Uncharacterized protein</fullName>
    </submittedName>
</protein>
<organism evidence="2 3">
    <name type="scientific">Elysia crispata</name>
    <name type="common">lettuce slug</name>
    <dbReference type="NCBI Taxonomy" id="231223"/>
    <lineage>
        <taxon>Eukaryota</taxon>
        <taxon>Metazoa</taxon>
        <taxon>Spiralia</taxon>
        <taxon>Lophotrochozoa</taxon>
        <taxon>Mollusca</taxon>
        <taxon>Gastropoda</taxon>
        <taxon>Heterobranchia</taxon>
        <taxon>Euthyneura</taxon>
        <taxon>Panpulmonata</taxon>
        <taxon>Sacoglossa</taxon>
        <taxon>Placobranchoidea</taxon>
        <taxon>Plakobranchidae</taxon>
        <taxon>Elysia</taxon>
    </lineage>
</organism>
<comment type="caution">
    <text evidence="2">The sequence shown here is derived from an EMBL/GenBank/DDBJ whole genome shotgun (WGS) entry which is preliminary data.</text>
</comment>
<feature type="region of interest" description="Disordered" evidence="1">
    <location>
        <begin position="1"/>
        <end position="28"/>
    </location>
</feature>
<evidence type="ECO:0000313" key="2">
    <source>
        <dbReference type="EMBL" id="KAK3744717.1"/>
    </source>
</evidence>
<feature type="compositionally biased region" description="Basic and acidic residues" evidence="1">
    <location>
        <begin position="1"/>
        <end position="22"/>
    </location>
</feature>
<dbReference type="AlphaFoldDB" id="A0AAE0YG97"/>
<dbReference type="EMBL" id="JAWDGP010006253">
    <property type="protein sequence ID" value="KAK3744717.1"/>
    <property type="molecule type" value="Genomic_DNA"/>
</dbReference>
<name>A0AAE0YG97_9GAST</name>
<evidence type="ECO:0000313" key="3">
    <source>
        <dbReference type="Proteomes" id="UP001283361"/>
    </source>
</evidence>
<keyword evidence="3" id="KW-1185">Reference proteome</keyword>
<reference evidence="2" key="1">
    <citation type="journal article" date="2023" name="G3 (Bethesda)">
        <title>A reference genome for the long-term kleptoplast-retaining sea slug Elysia crispata morphotype clarki.</title>
        <authorList>
            <person name="Eastman K.E."/>
            <person name="Pendleton A.L."/>
            <person name="Shaikh M.A."/>
            <person name="Suttiyut T."/>
            <person name="Ogas R."/>
            <person name="Tomko P."/>
            <person name="Gavelis G."/>
            <person name="Widhalm J.R."/>
            <person name="Wisecaver J.H."/>
        </authorList>
    </citation>
    <scope>NUCLEOTIDE SEQUENCE</scope>
    <source>
        <strain evidence="2">ECLA1</strain>
    </source>
</reference>
<accession>A0AAE0YG97</accession>
<dbReference type="Proteomes" id="UP001283361">
    <property type="component" value="Unassembled WGS sequence"/>
</dbReference>
<sequence>MLTDSRSDNFKCRSKEGRETGRVSESPPQHLTSCLSAAAACVTCSVSNLRSKTSLPKMCAQLVEMKGLTGCTSGSSNCAS</sequence>
<proteinExistence type="predicted"/>
<evidence type="ECO:0000256" key="1">
    <source>
        <dbReference type="SAM" id="MobiDB-lite"/>
    </source>
</evidence>
<gene>
    <name evidence="2" type="ORF">RRG08_062365</name>
</gene>